<feature type="compositionally biased region" description="Pro residues" evidence="1">
    <location>
        <begin position="39"/>
        <end position="48"/>
    </location>
</feature>
<proteinExistence type="predicted"/>
<sequence length="618" mass="64409">MNKVEISQDTDVSTALSTDDVVVVADFEIEVIQETQQGPPGPQGPPGAPSTIAGPQGPKGDPGNTVLYGPVDPVNSDGQNGDFYINTTSHFMFGPKANDLWPAGTSLIGPQGPRGNAVLYGAGAPAAGTGIDGDFYINTSTNFLYGPKASGAWPAGTSLIGPQGPQGIQGIQGVTGTRGSQWYEGAGAPGTIAGAIANDNYLNTTNGDVYNYSGSSWGSPVGNIRGPQGIQGPVGPVPEAPTDSAYYTRRNGAWFDTGGAFVRFDAAQPALTAADRQQARANLNAAPFDSIAFNGMQFNGGFEVNQDPGANGTTTHATFFCDGWCLYNVGTAGPWARAIPGLSLYPGGAAFANVDINTGQAALGVNDGVGIFHVIEGYRMSRLALATANAMPMTLCFWSCHVRTGVYSGSLRSVVSGMAFVFEYTHAASNVWQFNVVQIPALTTGSPPNYQNNASLYLTFTAAAGSGLRGATGWIGATGVIASNNQINGVAANTDKFLIGGVALLPGNDSPRQDRAQLLLRPYMEELRIAQRYLEAGNWQLGTISGPILNRNTVWTIPYKVLKRTGPSITLPVQSLTRCTVSYGSLGLDALMIALQNTATGGDDFGGSGTWKADCRMN</sequence>
<gene>
    <name evidence="2" type="ORF">EAS62_24295</name>
</gene>
<comment type="caution">
    <text evidence="2">The sequence shown here is derived from an EMBL/GenBank/DDBJ whole genome shotgun (WGS) entry which is preliminary data.</text>
</comment>
<dbReference type="InterPro" id="IPR050149">
    <property type="entry name" value="Collagen_superfamily"/>
</dbReference>
<name>A0ABY0DFY8_9BRAD</name>
<evidence type="ECO:0000313" key="2">
    <source>
        <dbReference type="EMBL" id="RXG91603.1"/>
    </source>
</evidence>
<evidence type="ECO:0000256" key="1">
    <source>
        <dbReference type="SAM" id="MobiDB-lite"/>
    </source>
</evidence>
<feature type="region of interest" description="Disordered" evidence="1">
    <location>
        <begin position="35"/>
        <end position="65"/>
    </location>
</feature>
<protein>
    <recommendedName>
        <fullName evidence="4">Collagen-like protein</fullName>
    </recommendedName>
</protein>
<dbReference type="EMBL" id="RDRA01000014">
    <property type="protein sequence ID" value="RXG91603.1"/>
    <property type="molecule type" value="Genomic_DNA"/>
</dbReference>
<dbReference type="PANTHER" id="PTHR24023:SF1112">
    <property type="entry name" value="COL_CUTICLE_N DOMAIN-CONTAINING PROTEIN-RELATED"/>
    <property type="match status" value="1"/>
</dbReference>
<reference evidence="2 3" key="1">
    <citation type="submission" date="2018-10" db="EMBL/GenBank/DDBJ databases">
        <title>Bradyrhizobium sp. nov., isolated from effective nodules of peanut in China.</title>
        <authorList>
            <person name="Li Y."/>
        </authorList>
    </citation>
    <scope>NUCLEOTIDE SEQUENCE [LARGE SCALE GENOMIC DNA]</scope>
    <source>
        <strain evidence="2 3">CCBAU 51781</strain>
    </source>
</reference>
<accession>A0ABY0DFY8</accession>
<dbReference type="Proteomes" id="UP000289946">
    <property type="component" value="Unassembled WGS sequence"/>
</dbReference>
<evidence type="ECO:0000313" key="3">
    <source>
        <dbReference type="Proteomes" id="UP000289946"/>
    </source>
</evidence>
<dbReference type="PANTHER" id="PTHR24023">
    <property type="entry name" value="COLLAGEN ALPHA"/>
    <property type="match status" value="1"/>
</dbReference>
<evidence type="ECO:0008006" key="4">
    <source>
        <dbReference type="Google" id="ProtNLM"/>
    </source>
</evidence>
<dbReference type="RefSeq" id="WP_128941074.1">
    <property type="nucleotide sequence ID" value="NZ_RDRA01000014.1"/>
</dbReference>
<organism evidence="2 3">
    <name type="scientific">Bradyrhizobium zhanjiangense</name>
    <dbReference type="NCBI Taxonomy" id="1325107"/>
    <lineage>
        <taxon>Bacteria</taxon>
        <taxon>Pseudomonadati</taxon>
        <taxon>Pseudomonadota</taxon>
        <taxon>Alphaproteobacteria</taxon>
        <taxon>Hyphomicrobiales</taxon>
        <taxon>Nitrobacteraceae</taxon>
        <taxon>Bradyrhizobium</taxon>
    </lineage>
</organism>
<keyword evidence="3" id="KW-1185">Reference proteome</keyword>